<organism evidence="24 25">
    <name type="scientific">Nyssa sinensis</name>
    <dbReference type="NCBI Taxonomy" id="561372"/>
    <lineage>
        <taxon>Eukaryota</taxon>
        <taxon>Viridiplantae</taxon>
        <taxon>Streptophyta</taxon>
        <taxon>Embryophyta</taxon>
        <taxon>Tracheophyta</taxon>
        <taxon>Spermatophyta</taxon>
        <taxon>Magnoliopsida</taxon>
        <taxon>eudicotyledons</taxon>
        <taxon>Gunneridae</taxon>
        <taxon>Pentapetalae</taxon>
        <taxon>asterids</taxon>
        <taxon>Cornales</taxon>
        <taxon>Nyssaceae</taxon>
        <taxon>Nyssa</taxon>
    </lineage>
</organism>
<accession>A0A5J5A2K7</accession>
<protein>
    <recommendedName>
        <fullName evidence="19">Receptor-like serine/threonine-protein kinase</fullName>
        <ecNumber evidence="19">2.7.11.1</ecNumber>
    </recommendedName>
</protein>
<evidence type="ECO:0000256" key="5">
    <source>
        <dbReference type="ARBA" id="ARBA00022679"/>
    </source>
</evidence>
<dbReference type="Proteomes" id="UP000325577">
    <property type="component" value="Linkage Group LG4"/>
</dbReference>
<keyword evidence="11 19" id="KW-0067">ATP-binding</keyword>
<dbReference type="AlphaFoldDB" id="A0A5J5A2K7"/>
<proteinExistence type="inferred from homology"/>
<evidence type="ECO:0000256" key="7">
    <source>
        <dbReference type="ARBA" id="ARBA00022729"/>
    </source>
</evidence>
<dbReference type="Pfam" id="PF01453">
    <property type="entry name" value="B_lectin"/>
    <property type="match status" value="1"/>
</dbReference>
<evidence type="ECO:0000256" key="3">
    <source>
        <dbReference type="ARBA" id="ARBA00022536"/>
    </source>
</evidence>
<comment type="catalytic activity">
    <reaction evidence="17 19">
        <text>L-threonyl-[protein] + ATP = O-phospho-L-threonyl-[protein] + ADP + H(+)</text>
        <dbReference type="Rhea" id="RHEA:46608"/>
        <dbReference type="Rhea" id="RHEA-COMP:11060"/>
        <dbReference type="Rhea" id="RHEA-COMP:11605"/>
        <dbReference type="ChEBI" id="CHEBI:15378"/>
        <dbReference type="ChEBI" id="CHEBI:30013"/>
        <dbReference type="ChEBI" id="CHEBI:30616"/>
        <dbReference type="ChEBI" id="CHEBI:61977"/>
        <dbReference type="ChEBI" id="CHEBI:456216"/>
        <dbReference type="EC" id="2.7.11.1"/>
    </reaction>
</comment>
<feature type="domain" description="Bulb-type lectin" evidence="23">
    <location>
        <begin position="48"/>
        <end position="175"/>
    </location>
</feature>
<dbReference type="SUPFAM" id="SSF51110">
    <property type="entry name" value="alpha-D-mannose-specific plant lectins"/>
    <property type="match status" value="1"/>
</dbReference>
<evidence type="ECO:0000256" key="19">
    <source>
        <dbReference type="PIRNR" id="PIRNR000641"/>
    </source>
</evidence>
<dbReference type="InterPro" id="IPR051343">
    <property type="entry name" value="G-type_lectin_kinases/EP1-like"/>
</dbReference>
<comment type="subcellular location">
    <subcellularLocation>
        <location evidence="1">Membrane</location>
        <topology evidence="1">Single-pass type I membrane protein</topology>
    </subcellularLocation>
</comment>
<dbReference type="SMART" id="SM00108">
    <property type="entry name" value="B_lectin"/>
    <property type="match status" value="1"/>
</dbReference>
<dbReference type="Gene3D" id="3.30.200.20">
    <property type="entry name" value="Phosphorylase Kinase, domain 1"/>
    <property type="match status" value="1"/>
</dbReference>
<evidence type="ECO:0000256" key="18">
    <source>
        <dbReference type="ARBA" id="ARBA00048679"/>
    </source>
</evidence>
<evidence type="ECO:0000256" key="1">
    <source>
        <dbReference type="ARBA" id="ARBA00004479"/>
    </source>
</evidence>
<dbReference type="InterPro" id="IPR003609">
    <property type="entry name" value="Pan_app"/>
</dbReference>
<evidence type="ECO:0000256" key="4">
    <source>
        <dbReference type="ARBA" id="ARBA00022553"/>
    </source>
</evidence>
<dbReference type="FunFam" id="3.30.200.20:FF:000178">
    <property type="entry name" value="serine/threonine-protein kinase PBS1-like"/>
    <property type="match status" value="1"/>
</dbReference>
<dbReference type="OrthoDB" id="4062651at2759"/>
<dbReference type="InterPro" id="IPR001480">
    <property type="entry name" value="Bulb-type_lectin_dom"/>
</dbReference>
<keyword evidence="12" id="KW-1133">Transmembrane helix</keyword>
<evidence type="ECO:0000259" key="22">
    <source>
        <dbReference type="PROSITE" id="PS50011"/>
    </source>
</evidence>
<evidence type="ECO:0000256" key="2">
    <source>
        <dbReference type="ARBA" id="ARBA00022527"/>
    </source>
</evidence>
<evidence type="ECO:0000256" key="10">
    <source>
        <dbReference type="ARBA" id="ARBA00022777"/>
    </source>
</evidence>
<keyword evidence="9 19" id="KW-0547">Nucleotide-binding</keyword>
<evidence type="ECO:0000256" key="6">
    <source>
        <dbReference type="ARBA" id="ARBA00022692"/>
    </source>
</evidence>
<dbReference type="Gene3D" id="1.10.510.10">
    <property type="entry name" value="Transferase(Phosphotransferase) domain 1"/>
    <property type="match status" value="1"/>
</dbReference>
<keyword evidence="2 19" id="KW-0723">Serine/threonine-protein kinase</keyword>
<evidence type="ECO:0000256" key="17">
    <source>
        <dbReference type="ARBA" id="ARBA00047899"/>
    </source>
</evidence>
<sequence>MASVGWVVQLLLFFNLCIVDTLFINHPSANLSTSWINYPYTNRGKWIFNDDTHVIPILALGNDSYPDFCFGFLRNGTSNTFFLVVLKIAIIPDSAFRDYGPPPVVLWVANGDHPVKANATLELTGNGDLVLNDVDGGYAWSTRTSNSSVTLLELADGGNLRLVSAGNVTVWQSFDHPKHTWVPRQRLRINSTLTSCNSASNFSTGLFFLRVARNSLYAFINTKPPELYSTTRSSSFSILDLKRSGNYVTYEDRGGYFQYMMLEPDGHLNVYRLDDGYKKTFQVDLLEDSHYKNCAYPTVCGIYGVCNNEQCTCPGEISGTSRYFRRLDANQPSLGCAEVTPLSCRDTRLHTFLELKNVSNFRFKAQLFNIDAESCKMACLKNCSCKAAMFRYQDNISMGNCSLPQQIFSLMATSEDVFHYIDLTFIKRRQGRLRSMEIGGERDISSVQVSSLVRKFSFEDLKQATQNFQVSLGRGGFGSVFDGTLENGTKVAVKRLGVNVLQGRKEFLAEVKTIGSVHHFNLVRLVGYCSERSNRLLVYEYMCNGSLDKWIFHQSQAQSTLNWETRQKIIVGIAKGLEYLHVHCNSNIIHFDIKPQNILLDKEFNAKISDFGLAKLIDRGQSHVSTAAKGTPGYMAPELIQRGNVSVKVDVYSFGIVLLEIVCGKKNSDLSRVEYLIDIVKRKVEEDQLSDLVDNCNKDMQCHIDEAVKTLKVAIGCLQPYFRRPSMSTVVKVLEGSMEMETITDYNFLTMFPDGALLEPTDVASPPVTASILSGPR</sequence>
<dbReference type="CDD" id="cd00028">
    <property type="entry name" value="B_lectin"/>
    <property type="match status" value="1"/>
</dbReference>
<dbReference type="PROSITE" id="PS50927">
    <property type="entry name" value="BULB_LECTIN"/>
    <property type="match status" value="1"/>
</dbReference>
<dbReference type="GO" id="GO:0106310">
    <property type="term" value="F:protein serine kinase activity"/>
    <property type="evidence" value="ECO:0007669"/>
    <property type="project" value="RHEA"/>
</dbReference>
<keyword evidence="25" id="KW-1185">Reference proteome</keyword>
<dbReference type="FunFam" id="1.10.510.10:FF:000248">
    <property type="entry name" value="S-receptor-like kinase 5"/>
    <property type="match status" value="1"/>
</dbReference>
<evidence type="ECO:0000256" key="12">
    <source>
        <dbReference type="ARBA" id="ARBA00022989"/>
    </source>
</evidence>
<evidence type="ECO:0000259" key="23">
    <source>
        <dbReference type="PROSITE" id="PS50927"/>
    </source>
</evidence>
<dbReference type="GO" id="GO:0004674">
    <property type="term" value="F:protein serine/threonine kinase activity"/>
    <property type="evidence" value="ECO:0007669"/>
    <property type="project" value="UniProtKB-KW"/>
</dbReference>
<keyword evidence="14" id="KW-1015">Disulfide bond</keyword>
<dbReference type="Gene3D" id="2.90.10.10">
    <property type="entry name" value="Bulb-type lectin domain"/>
    <property type="match status" value="1"/>
</dbReference>
<dbReference type="Pfam" id="PF08276">
    <property type="entry name" value="PAN_2"/>
    <property type="match status" value="1"/>
</dbReference>
<dbReference type="SMART" id="SM00220">
    <property type="entry name" value="S_TKc"/>
    <property type="match status" value="1"/>
</dbReference>
<gene>
    <name evidence="24" type="ORF">F0562_010557</name>
</gene>
<dbReference type="EC" id="2.7.11.1" evidence="19"/>
<keyword evidence="13" id="KW-0472">Membrane</keyword>
<keyword evidence="4" id="KW-0597">Phosphoprotein</keyword>
<dbReference type="InterPro" id="IPR036426">
    <property type="entry name" value="Bulb-type_lectin_dom_sf"/>
</dbReference>
<evidence type="ECO:0000256" key="13">
    <source>
        <dbReference type="ARBA" id="ARBA00023136"/>
    </source>
</evidence>
<dbReference type="InterPro" id="IPR017441">
    <property type="entry name" value="Protein_kinase_ATP_BS"/>
</dbReference>
<keyword evidence="6" id="KW-0812">Transmembrane</keyword>
<evidence type="ECO:0000256" key="14">
    <source>
        <dbReference type="ARBA" id="ARBA00023157"/>
    </source>
</evidence>
<evidence type="ECO:0000313" key="24">
    <source>
        <dbReference type="EMBL" id="KAA8524012.1"/>
    </source>
</evidence>
<keyword evidence="16" id="KW-0325">Glycoprotein</keyword>
<dbReference type="PROSITE" id="PS00107">
    <property type="entry name" value="PROTEIN_KINASE_ATP"/>
    <property type="match status" value="1"/>
</dbReference>
<feature type="domain" description="Protein kinase" evidence="22">
    <location>
        <begin position="466"/>
        <end position="722"/>
    </location>
</feature>
<keyword evidence="10 19" id="KW-0418">Kinase</keyword>
<dbReference type="GO" id="GO:0005524">
    <property type="term" value="F:ATP binding"/>
    <property type="evidence" value="ECO:0007669"/>
    <property type="project" value="UniProtKB-UniRule"/>
</dbReference>
<evidence type="ECO:0000313" key="25">
    <source>
        <dbReference type="Proteomes" id="UP000325577"/>
    </source>
</evidence>
<evidence type="ECO:0000256" key="20">
    <source>
        <dbReference type="PROSITE-ProRule" id="PRU10141"/>
    </source>
</evidence>
<feature type="binding site" evidence="20">
    <location>
        <position position="494"/>
    </location>
    <ligand>
        <name>ATP</name>
        <dbReference type="ChEBI" id="CHEBI:30616"/>
    </ligand>
</feature>
<dbReference type="GO" id="GO:0030246">
    <property type="term" value="F:carbohydrate binding"/>
    <property type="evidence" value="ECO:0007669"/>
    <property type="project" value="UniProtKB-KW"/>
</dbReference>
<keyword evidence="8" id="KW-0430">Lectin</keyword>
<feature type="chain" id="PRO_5023913517" description="Receptor-like serine/threonine-protein kinase" evidence="21">
    <location>
        <begin position="22"/>
        <end position="777"/>
    </location>
</feature>
<comment type="catalytic activity">
    <reaction evidence="18 19">
        <text>L-seryl-[protein] + ATP = O-phospho-L-seryl-[protein] + ADP + H(+)</text>
        <dbReference type="Rhea" id="RHEA:17989"/>
        <dbReference type="Rhea" id="RHEA-COMP:9863"/>
        <dbReference type="Rhea" id="RHEA-COMP:11604"/>
        <dbReference type="ChEBI" id="CHEBI:15378"/>
        <dbReference type="ChEBI" id="CHEBI:29999"/>
        <dbReference type="ChEBI" id="CHEBI:30616"/>
        <dbReference type="ChEBI" id="CHEBI:83421"/>
        <dbReference type="ChEBI" id="CHEBI:456216"/>
        <dbReference type="EC" id="2.7.11.1"/>
    </reaction>
</comment>
<feature type="signal peptide" evidence="21">
    <location>
        <begin position="1"/>
        <end position="21"/>
    </location>
</feature>
<dbReference type="InterPro" id="IPR024171">
    <property type="entry name" value="SRK-like_kinase"/>
</dbReference>
<name>A0A5J5A2K7_9ASTE</name>
<dbReference type="PROSITE" id="PS50011">
    <property type="entry name" value="PROTEIN_KINASE_DOM"/>
    <property type="match status" value="1"/>
</dbReference>
<dbReference type="Pfam" id="PF00069">
    <property type="entry name" value="Pkinase"/>
    <property type="match status" value="1"/>
</dbReference>
<dbReference type="PROSITE" id="PS00108">
    <property type="entry name" value="PROTEIN_KINASE_ST"/>
    <property type="match status" value="1"/>
</dbReference>
<dbReference type="PANTHER" id="PTHR47976">
    <property type="entry name" value="G-TYPE LECTIN S-RECEPTOR-LIKE SERINE/THREONINE-PROTEIN KINASE SD2-5"/>
    <property type="match status" value="1"/>
</dbReference>
<keyword evidence="7 21" id="KW-0732">Signal</keyword>
<keyword evidence="3" id="KW-0245">EGF-like domain</keyword>
<dbReference type="InterPro" id="IPR000719">
    <property type="entry name" value="Prot_kinase_dom"/>
</dbReference>
<keyword evidence="5 19" id="KW-0808">Transferase</keyword>
<dbReference type="GO" id="GO:0016020">
    <property type="term" value="C:membrane"/>
    <property type="evidence" value="ECO:0007669"/>
    <property type="project" value="UniProtKB-SubCell"/>
</dbReference>
<dbReference type="InterPro" id="IPR008271">
    <property type="entry name" value="Ser/Thr_kinase_AS"/>
</dbReference>
<evidence type="ECO:0000256" key="15">
    <source>
        <dbReference type="ARBA" id="ARBA00023170"/>
    </source>
</evidence>
<evidence type="ECO:0000256" key="16">
    <source>
        <dbReference type="ARBA" id="ARBA00023180"/>
    </source>
</evidence>
<dbReference type="SUPFAM" id="SSF56112">
    <property type="entry name" value="Protein kinase-like (PK-like)"/>
    <property type="match status" value="1"/>
</dbReference>
<keyword evidence="15" id="KW-0675">Receptor</keyword>
<evidence type="ECO:0000256" key="9">
    <source>
        <dbReference type="ARBA" id="ARBA00022741"/>
    </source>
</evidence>
<dbReference type="PIRSF" id="PIRSF000641">
    <property type="entry name" value="SRK"/>
    <property type="match status" value="1"/>
</dbReference>
<dbReference type="InterPro" id="IPR011009">
    <property type="entry name" value="Kinase-like_dom_sf"/>
</dbReference>
<dbReference type="CDD" id="cd14066">
    <property type="entry name" value="STKc_IRAK"/>
    <property type="match status" value="1"/>
</dbReference>
<dbReference type="EMBL" id="CM018047">
    <property type="protein sequence ID" value="KAA8524012.1"/>
    <property type="molecule type" value="Genomic_DNA"/>
</dbReference>
<evidence type="ECO:0000256" key="11">
    <source>
        <dbReference type="ARBA" id="ARBA00022840"/>
    </source>
</evidence>
<dbReference type="PANTHER" id="PTHR47976:SF30">
    <property type="entry name" value="RECEPTOR-LIKE SERINE_THREONINE-PROTEIN KINASE"/>
    <property type="match status" value="1"/>
</dbReference>
<evidence type="ECO:0000256" key="21">
    <source>
        <dbReference type="SAM" id="SignalP"/>
    </source>
</evidence>
<comment type="similarity">
    <text evidence="19">Belongs to the protein kinase superfamily. Ser/Thr protein kinase family.</text>
</comment>
<dbReference type="FunFam" id="2.90.10.30:FF:000003">
    <property type="entry name" value="Os04g0303100 protein"/>
    <property type="match status" value="1"/>
</dbReference>
<evidence type="ECO:0000256" key="8">
    <source>
        <dbReference type="ARBA" id="ARBA00022734"/>
    </source>
</evidence>
<reference evidence="24 25" key="1">
    <citation type="submission" date="2019-09" db="EMBL/GenBank/DDBJ databases">
        <title>A chromosome-level genome assembly of the Chinese tupelo Nyssa sinensis.</title>
        <authorList>
            <person name="Yang X."/>
            <person name="Kang M."/>
            <person name="Yang Y."/>
            <person name="Xiong H."/>
            <person name="Wang M."/>
            <person name="Zhang Z."/>
            <person name="Wang Z."/>
            <person name="Wu H."/>
            <person name="Ma T."/>
            <person name="Liu J."/>
            <person name="Xi Z."/>
        </authorList>
    </citation>
    <scope>NUCLEOTIDE SEQUENCE [LARGE SCALE GENOMIC DNA]</scope>
    <source>
        <strain evidence="24">J267</strain>
        <tissue evidence="24">Leaf</tissue>
    </source>
</reference>